<comment type="subcellular location">
    <subcellularLocation>
        <location evidence="1">Membrane</location>
        <topology evidence="1">Multi-pass membrane protein</topology>
    </subcellularLocation>
</comment>
<gene>
    <name evidence="9" type="ORF">EJC50_26845</name>
</gene>
<dbReference type="Gene3D" id="1.20.1740.10">
    <property type="entry name" value="Amino acid/polyamine transporter I"/>
    <property type="match status" value="1"/>
</dbReference>
<feature type="transmembrane region" description="Helical" evidence="8">
    <location>
        <begin position="82"/>
        <end position="111"/>
    </location>
</feature>
<keyword evidence="3" id="KW-0813">Transport</keyword>
<evidence type="ECO:0000256" key="6">
    <source>
        <dbReference type="ARBA" id="ARBA00022989"/>
    </source>
</evidence>
<evidence type="ECO:0000313" key="10">
    <source>
        <dbReference type="Proteomes" id="UP000272528"/>
    </source>
</evidence>
<reference evidence="10" key="1">
    <citation type="submission" date="2018-12" db="EMBL/GenBank/DDBJ databases">
        <title>Genome sequence of Peanibacillus sp.</title>
        <authorList>
            <person name="Subramani G."/>
            <person name="Srinivasan S."/>
            <person name="Kim M.K."/>
        </authorList>
    </citation>
    <scope>NUCLEOTIDE SEQUENCE [LARGE SCALE GENOMIC DNA]</scope>
    <source>
        <strain evidence="10">18JY67-1</strain>
    </source>
</reference>
<accession>A0A3S9AAY1</accession>
<keyword evidence="6 8" id="KW-1133">Transmembrane helix</keyword>
<keyword evidence="4" id="KW-0309">Germination</keyword>
<evidence type="ECO:0000256" key="7">
    <source>
        <dbReference type="ARBA" id="ARBA00023136"/>
    </source>
</evidence>
<dbReference type="InterPro" id="IPR004761">
    <property type="entry name" value="Spore_GerAB"/>
</dbReference>
<keyword evidence="10" id="KW-1185">Reference proteome</keyword>
<dbReference type="Proteomes" id="UP000272528">
    <property type="component" value="Chromosome"/>
</dbReference>
<sequence length="364" mass="41798">MKKYALNDITLFQYIFMIHGSQIGFGLLSLPTDLAKSAGTDGWISLLFGWALAVIASLFIVQVMKKHPDQTVYDLIPRYFGNVLGAIMNAGIAVYFLFGFFVAFVSLVGFFKIELLANTPNFMLVILFLLPTYMLARNKIRVLGRYAEISFWCFLWMALLYMYPLKDTHWLHLLPMLKEGWGPVLKATSTTGLSFLGFEICFVLYPFLKHKEKAAVGIIIANSMTLLIYMVVTVISFLFFSPDDITSYQYPTLKLLKVMEFRFLERVEIIALVAYVFLAIRVWTHYLYAGTFGLSKLAGMQDHKLFVKLTFIGMILFITFFKPSFLWMAHMLKHFGQFGWALAFVFPFLLLVYTSLVRQKGAIR</sequence>
<keyword evidence="7 8" id="KW-0472">Membrane</keyword>
<dbReference type="GO" id="GO:0016020">
    <property type="term" value="C:membrane"/>
    <property type="evidence" value="ECO:0007669"/>
    <property type="project" value="UniProtKB-SubCell"/>
</dbReference>
<feature type="transmembrane region" description="Helical" evidence="8">
    <location>
        <begin position="269"/>
        <end position="288"/>
    </location>
</feature>
<feature type="transmembrane region" description="Helical" evidence="8">
    <location>
        <begin position="338"/>
        <end position="357"/>
    </location>
</feature>
<dbReference type="EMBL" id="CP034437">
    <property type="protein sequence ID" value="AZN42909.1"/>
    <property type="molecule type" value="Genomic_DNA"/>
</dbReference>
<evidence type="ECO:0000313" key="9">
    <source>
        <dbReference type="EMBL" id="AZN42909.1"/>
    </source>
</evidence>
<evidence type="ECO:0000256" key="2">
    <source>
        <dbReference type="ARBA" id="ARBA00007998"/>
    </source>
</evidence>
<evidence type="ECO:0000256" key="3">
    <source>
        <dbReference type="ARBA" id="ARBA00022448"/>
    </source>
</evidence>
<evidence type="ECO:0000256" key="5">
    <source>
        <dbReference type="ARBA" id="ARBA00022692"/>
    </source>
</evidence>
<feature type="transmembrane region" description="Helical" evidence="8">
    <location>
        <begin position="12"/>
        <end position="30"/>
    </location>
</feature>
<dbReference type="PANTHER" id="PTHR34975:SF2">
    <property type="entry name" value="SPORE GERMINATION PROTEIN A2"/>
    <property type="match status" value="1"/>
</dbReference>
<protein>
    <submittedName>
        <fullName evidence="9">Spore gernimation protein</fullName>
    </submittedName>
</protein>
<keyword evidence="5 8" id="KW-0812">Transmembrane</keyword>
<dbReference type="PANTHER" id="PTHR34975">
    <property type="entry name" value="SPORE GERMINATION PROTEIN A2"/>
    <property type="match status" value="1"/>
</dbReference>
<dbReference type="OrthoDB" id="2380120at2"/>
<feature type="transmembrane region" description="Helical" evidence="8">
    <location>
        <begin position="309"/>
        <end position="332"/>
    </location>
</feature>
<evidence type="ECO:0000256" key="8">
    <source>
        <dbReference type="SAM" id="Phobius"/>
    </source>
</evidence>
<dbReference type="NCBIfam" id="TIGR00912">
    <property type="entry name" value="2A0309"/>
    <property type="match status" value="1"/>
</dbReference>
<dbReference type="AlphaFoldDB" id="A0A3S9AAY1"/>
<dbReference type="GO" id="GO:0009847">
    <property type="term" value="P:spore germination"/>
    <property type="evidence" value="ECO:0007669"/>
    <property type="project" value="InterPro"/>
</dbReference>
<evidence type="ECO:0000256" key="1">
    <source>
        <dbReference type="ARBA" id="ARBA00004141"/>
    </source>
</evidence>
<proteinExistence type="inferred from homology"/>
<feature type="transmembrane region" description="Helical" evidence="8">
    <location>
        <begin position="184"/>
        <end position="208"/>
    </location>
</feature>
<name>A0A3S9AAY1_9BACL</name>
<evidence type="ECO:0000256" key="4">
    <source>
        <dbReference type="ARBA" id="ARBA00022544"/>
    </source>
</evidence>
<feature type="transmembrane region" description="Helical" evidence="8">
    <location>
        <begin position="215"/>
        <end position="240"/>
    </location>
</feature>
<feature type="transmembrane region" description="Helical" evidence="8">
    <location>
        <begin position="117"/>
        <end position="136"/>
    </location>
</feature>
<feature type="transmembrane region" description="Helical" evidence="8">
    <location>
        <begin position="42"/>
        <end position="61"/>
    </location>
</feature>
<dbReference type="RefSeq" id="WP_126019009.1">
    <property type="nucleotide sequence ID" value="NZ_CP034437.1"/>
</dbReference>
<comment type="similarity">
    <text evidence="2">Belongs to the amino acid-polyamine-organocation (APC) superfamily. Spore germination protein (SGP) (TC 2.A.3.9) family.</text>
</comment>
<feature type="transmembrane region" description="Helical" evidence="8">
    <location>
        <begin position="143"/>
        <end position="164"/>
    </location>
</feature>
<dbReference type="Pfam" id="PF03845">
    <property type="entry name" value="Spore_permease"/>
    <property type="match status" value="1"/>
</dbReference>
<dbReference type="KEGG" id="palb:EJC50_26845"/>
<organism evidence="9 10">
    <name type="scientific">Paenibacillus albus</name>
    <dbReference type="NCBI Taxonomy" id="2495582"/>
    <lineage>
        <taxon>Bacteria</taxon>
        <taxon>Bacillati</taxon>
        <taxon>Bacillota</taxon>
        <taxon>Bacilli</taxon>
        <taxon>Bacillales</taxon>
        <taxon>Paenibacillaceae</taxon>
        <taxon>Paenibacillus</taxon>
    </lineage>
</organism>